<evidence type="ECO:0000313" key="3">
    <source>
        <dbReference type="Proteomes" id="UP001642484"/>
    </source>
</evidence>
<accession>A0ABP0LUY1</accession>
<feature type="region of interest" description="Disordered" evidence="1">
    <location>
        <begin position="181"/>
        <end position="225"/>
    </location>
</feature>
<dbReference type="EMBL" id="CAXAMN010014114">
    <property type="protein sequence ID" value="CAK9042573.1"/>
    <property type="molecule type" value="Genomic_DNA"/>
</dbReference>
<keyword evidence="3" id="KW-1185">Reference proteome</keyword>
<evidence type="ECO:0000313" key="2">
    <source>
        <dbReference type="EMBL" id="CAK9042573.1"/>
    </source>
</evidence>
<proteinExistence type="predicted"/>
<reference evidence="2 3" key="1">
    <citation type="submission" date="2024-02" db="EMBL/GenBank/DDBJ databases">
        <authorList>
            <person name="Chen Y."/>
            <person name="Shah S."/>
            <person name="Dougan E. K."/>
            <person name="Thang M."/>
            <person name="Chan C."/>
        </authorList>
    </citation>
    <scope>NUCLEOTIDE SEQUENCE [LARGE SCALE GENOMIC DNA]</scope>
</reference>
<sequence length="320" mass="35279">MSGPAIGLAEDWPPLDLARLGCSICFDEQQGITFEKCCDQETYGPWGNPECLSGVFSFEVTACEVAWSGRGGWSRRGDWVGWCYKAQENLYLYGPPEGQEEQANLMAQSEFIHEESCCLAYEAPENFCWNLVSGMNETIFDTKLSTGYVKCCFDHFQELVDAFQRGEPDPSWLQKELQAVMGRAPKNGRHETRAGGGRSRSRPGRGGTRCGTRGATRDPREDSVDLPALMAGGLDAEAAEACRQEFRRFAQQAAKVVDRKMAQPEIGKVRHHLEALLAEEEMQDAVLTGNTGGTLLQEGISIQSTLMVLSAACSDRTIEL</sequence>
<gene>
    <name evidence="2" type="ORF">CCMP2556_LOCUS22645</name>
</gene>
<organism evidence="2 3">
    <name type="scientific">Durusdinium trenchii</name>
    <dbReference type="NCBI Taxonomy" id="1381693"/>
    <lineage>
        <taxon>Eukaryota</taxon>
        <taxon>Sar</taxon>
        <taxon>Alveolata</taxon>
        <taxon>Dinophyceae</taxon>
        <taxon>Suessiales</taxon>
        <taxon>Symbiodiniaceae</taxon>
        <taxon>Durusdinium</taxon>
    </lineage>
</organism>
<protein>
    <submittedName>
        <fullName evidence="2">Uncharacterized protein</fullName>
    </submittedName>
</protein>
<feature type="compositionally biased region" description="Gly residues" evidence="1">
    <location>
        <begin position="194"/>
        <end position="209"/>
    </location>
</feature>
<evidence type="ECO:0000256" key="1">
    <source>
        <dbReference type="SAM" id="MobiDB-lite"/>
    </source>
</evidence>
<name>A0ABP0LUY1_9DINO</name>
<comment type="caution">
    <text evidence="2">The sequence shown here is derived from an EMBL/GenBank/DDBJ whole genome shotgun (WGS) entry which is preliminary data.</text>
</comment>
<dbReference type="Proteomes" id="UP001642484">
    <property type="component" value="Unassembled WGS sequence"/>
</dbReference>